<feature type="signal peptide" evidence="1">
    <location>
        <begin position="1"/>
        <end position="40"/>
    </location>
</feature>
<keyword evidence="3" id="KW-1185">Reference proteome</keyword>
<sequence>MSARNTLPPFRLAAALRPVALLPAALLPAACVTACIPAQAATADIIVQWGDAVVTGAQALSTVLVPLAVTAAGAAAARMAGPLRFLVTTTLVERLVRNASDYALNAVAGAVRGKSLTIPLGSAVIARAVQRALDQAPAWLIQAAGGPAGIAEKIFRGLTLEEAANAGNTLTPGLDAALKRRSRV</sequence>
<proteinExistence type="predicted"/>
<dbReference type="EMBL" id="BPRA01000014">
    <property type="protein sequence ID" value="GJE56694.1"/>
    <property type="molecule type" value="Genomic_DNA"/>
</dbReference>
<organism evidence="2 3">
    <name type="scientific">Methylobacterium thuringiense</name>
    <dbReference type="NCBI Taxonomy" id="1003091"/>
    <lineage>
        <taxon>Bacteria</taxon>
        <taxon>Pseudomonadati</taxon>
        <taxon>Pseudomonadota</taxon>
        <taxon>Alphaproteobacteria</taxon>
        <taxon>Hyphomicrobiales</taxon>
        <taxon>Methylobacteriaceae</taxon>
        <taxon>Methylobacterium</taxon>
    </lineage>
</organism>
<name>A0ABQ4TPB6_9HYPH</name>
<comment type="caution">
    <text evidence="2">The sequence shown here is derived from an EMBL/GenBank/DDBJ whole genome shotgun (WGS) entry which is preliminary data.</text>
</comment>
<feature type="chain" id="PRO_5045205199" evidence="1">
    <location>
        <begin position="41"/>
        <end position="184"/>
    </location>
</feature>
<dbReference type="Proteomes" id="UP001055101">
    <property type="component" value="Unassembled WGS sequence"/>
</dbReference>
<protein>
    <submittedName>
        <fullName evidence="2">Uncharacterized protein</fullName>
    </submittedName>
</protein>
<evidence type="ECO:0000256" key="1">
    <source>
        <dbReference type="SAM" id="SignalP"/>
    </source>
</evidence>
<reference evidence="2" key="2">
    <citation type="submission" date="2021-08" db="EMBL/GenBank/DDBJ databases">
        <authorList>
            <person name="Tani A."/>
            <person name="Ola A."/>
            <person name="Ogura Y."/>
            <person name="Katsura K."/>
            <person name="Hayashi T."/>
        </authorList>
    </citation>
    <scope>NUCLEOTIDE SEQUENCE</scope>
    <source>
        <strain evidence="2">DSM 23674</strain>
    </source>
</reference>
<evidence type="ECO:0000313" key="3">
    <source>
        <dbReference type="Proteomes" id="UP001055101"/>
    </source>
</evidence>
<gene>
    <name evidence="2" type="ORF">EKPJFOCH_3202</name>
</gene>
<evidence type="ECO:0000313" key="2">
    <source>
        <dbReference type="EMBL" id="GJE56694.1"/>
    </source>
</evidence>
<accession>A0ABQ4TPB6</accession>
<reference evidence="2" key="1">
    <citation type="journal article" date="2021" name="Front. Microbiol.">
        <title>Comprehensive Comparative Genomics and Phenotyping of Methylobacterium Species.</title>
        <authorList>
            <person name="Alessa O."/>
            <person name="Ogura Y."/>
            <person name="Fujitani Y."/>
            <person name="Takami H."/>
            <person name="Hayashi T."/>
            <person name="Sahin N."/>
            <person name="Tani A."/>
        </authorList>
    </citation>
    <scope>NUCLEOTIDE SEQUENCE</scope>
    <source>
        <strain evidence="2">DSM 23674</strain>
    </source>
</reference>
<keyword evidence="1" id="KW-0732">Signal</keyword>
<dbReference type="RefSeq" id="WP_238232345.1">
    <property type="nucleotide sequence ID" value="NZ_BPRA01000014.1"/>
</dbReference>